<feature type="repeat" description="ANK" evidence="6">
    <location>
        <begin position="60"/>
        <end position="92"/>
    </location>
</feature>
<dbReference type="InterPro" id="IPR036770">
    <property type="entry name" value="Ankyrin_rpt-contain_sf"/>
</dbReference>
<feature type="domain" description="Protein kinase" evidence="8">
    <location>
        <begin position="526"/>
        <end position="773"/>
    </location>
</feature>
<evidence type="ECO:0000256" key="5">
    <source>
        <dbReference type="ARBA" id="ARBA00022840"/>
    </source>
</evidence>
<accession>D2VKT6</accession>
<evidence type="ECO:0000256" key="2">
    <source>
        <dbReference type="ARBA" id="ARBA00022679"/>
    </source>
</evidence>
<dbReference type="PROSITE" id="PS00107">
    <property type="entry name" value="PROTEIN_KINASE_ATP"/>
    <property type="match status" value="1"/>
</dbReference>
<evidence type="ECO:0000259" key="8">
    <source>
        <dbReference type="PROSITE" id="PS50011"/>
    </source>
</evidence>
<gene>
    <name evidence="9" type="ORF">NAEGRDRAFT_69545</name>
</gene>
<organism evidence="10">
    <name type="scientific">Naegleria gruberi</name>
    <name type="common">Amoeba</name>
    <dbReference type="NCBI Taxonomy" id="5762"/>
    <lineage>
        <taxon>Eukaryota</taxon>
        <taxon>Discoba</taxon>
        <taxon>Heterolobosea</taxon>
        <taxon>Tetramitia</taxon>
        <taxon>Eutetramitia</taxon>
        <taxon>Vahlkampfiidae</taxon>
        <taxon>Naegleria</taxon>
    </lineage>
</organism>
<sequence>MSSIFDSIARSPTRSTELTSRDYDIFDAIEKKDLNSVKKFIQSGKTKLEDTHPSDIGVYEQYTPLAYACSVGALDIVEFLIQKGADTNKSIRQKIDVIYPIHIACKFGHVSVLQLLEKRTPMFFAVKSKHWEVVEKLLELGVRDLDYNDQGMRCIHVCCELICEKNRNEKDINAFKKIISLLLRYHDVNYNDYIDCRTVRAKGTGESERARLANDKKANRTPLLILTELNADKEIVSLFMKADMNSSHHIYKKTPLHWACHHNNEQVVHFLLMNGANKYALDCDGKLPNSYSSSQSIAKEIEQFSRFDTISENVKRQEMIRRIDEILQKGFIQTEYERESFIISLEYMKAFKIDQIEKQLSNLQSNQVESLESELKAFFLEYLVIAAQCENKDAMQVIIKRYDVDINQLTKRRIRKNDIIDHARYCFLQRREKTMLISYKDNQNKEKSYKFMFTSSTTEFDLRNFINNNIIKGRILTMRELRFKYILNGKELYATTTDLFKQMINDAYESNEDPFIVTMEYVMEDWTRLGELGKGQYGVVYLCLDHNDKSLFALKEINTEKIKRELEAYKKDTIMHQNIIQYFGYKEGNGKYFVKLQYMPGGNLFDLVEHLKTKKGSLSISRIALYTRQLLLAVQHLHDRGIYHCDIKHFGESNEGTVTSAAFGTTCYLPGDIFKVKPITIDYSIDIWSVGVTVFQLLLGGENPYNLISGVKQRMDSSTYKANTMILVVTENWERLKDVIPSWCDSSLKEFLRKCLKSKNRPTAEKLLSHGFLKRNRVSTPNGLKNEDSQETNIILQYLNERQNGATIAQIQAPKLAECFQPTLTTDDVMISVSDLDFVKTNSDEIPQIISPPKNVNYPVTPNRNMVGLNLNDFHAIVDDTASSTSPFITGSPKDWPISELDE</sequence>
<dbReference type="Pfam" id="PF12796">
    <property type="entry name" value="Ank_2"/>
    <property type="match status" value="2"/>
</dbReference>
<feature type="repeat" description="ANK" evidence="6">
    <location>
        <begin position="251"/>
        <end position="283"/>
    </location>
</feature>
<dbReference type="PROSITE" id="PS50011">
    <property type="entry name" value="PROTEIN_KINASE_DOM"/>
    <property type="match status" value="1"/>
</dbReference>
<dbReference type="Gene3D" id="1.25.40.20">
    <property type="entry name" value="Ankyrin repeat-containing domain"/>
    <property type="match status" value="2"/>
</dbReference>
<dbReference type="AlphaFoldDB" id="D2VKT6"/>
<dbReference type="RefSeq" id="XP_002675241.1">
    <property type="nucleotide sequence ID" value="XM_002675195.1"/>
</dbReference>
<keyword evidence="10" id="KW-1185">Reference proteome</keyword>
<dbReference type="GO" id="GO:0004674">
    <property type="term" value="F:protein serine/threonine kinase activity"/>
    <property type="evidence" value="ECO:0007669"/>
    <property type="project" value="UniProtKB-KW"/>
</dbReference>
<dbReference type="OrthoDB" id="194358at2759"/>
<dbReference type="SUPFAM" id="SSF48403">
    <property type="entry name" value="Ankyrin repeat"/>
    <property type="match status" value="1"/>
</dbReference>
<evidence type="ECO:0000313" key="10">
    <source>
        <dbReference type="Proteomes" id="UP000006671"/>
    </source>
</evidence>
<dbReference type="SUPFAM" id="SSF56112">
    <property type="entry name" value="Protein kinase-like (PK-like)"/>
    <property type="match status" value="1"/>
</dbReference>
<dbReference type="PANTHER" id="PTHR11584">
    <property type="entry name" value="SERINE/THREONINE PROTEIN KINASE"/>
    <property type="match status" value="1"/>
</dbReference>
<dbReference type="InterPro" id="IPR017441">
    <property type="entry name" value="Protein_kinase_ATP_BS"/>
</dbReference>
<dbReference type="EMBL" id="GG738879">
    <property type="protein sequence ID" value="EFC42497.1"/>
    <property type="molecule type" value="Genomic_DNA"/>
</dbReference>
<keyword evidence="1" id="KW-0723">Serine/threonine-protein kinase</keyword>
<name>D2VKT6_NAEGR</name>
<evidence type="ECO:0000256" key="6">
    <source>
        <dbReference type="PROSITE-ProRule" id="PRU00023"/>
    </source>
</evidence>
<dbReference type="SMART" id="SM00248">
    <property type="entry name" value="ANK"/>
    <property type="match status" value="6"/>
</dbReference>
<dbReference type="eggNOG" id="KOG4177">
    <property type="taxonomic scope" value="Eukaryota"/>
</dbReference>
<dbReference type="PROSITE" id="PS50297">
    <property type="entry name" value="ANK_REP_REGION"/>
    <property type="match status" value="2"/>
</dbReference>
<dbReference type="GO" id="GO:0005524">
    <property type="term" value="F:ATP binding"/>
    <property type="evidence" value="ECO:0007669"/>
    <property type="project" value="UniProtKB-UniRule"/>
</dbReference>
<keyword evidence="2" id="KW-0808">Transferase</keyword>
<evidence type="ECO:0000256" key="3">
    <source>
        <dbReference type="ARBA" id="ARBA00022741"/>
    </source>
</evidence>
<dbReference type="InParanoid" id="D2VKT6"/>
<dbReference type="Gene3D" id="1.10.510.10">
    <property type="entry name" value="Transferase(Phosphotransferase) domain 1"/>
    <property type="match status" value="2"/>
</dbReference>
<dbReference type="InterPro" id="IPR002110">
    <property type="entry name" value="Ankyrin_rpt"/>
</dbReference>
<dbReference type="PANTHER" id="PTHR11584:SF369">
    <property type="entry name" value="MITOGEN-ACTIVATED PROTEIN KINASE KINASE KINASE 19-RELATED"/>
    <property type="match status" value="1"/>
</dbReference>
<dbReference type="STRING" id="5762.D2VKT6"/>
<evidence type="ECO:0000256" key="1">
    <source>
        <dbReference type="ARBA" id="ARBA00022527"/>
    </source>
</evidence>
<dbReference type="eggNOG" id="KOG0198">
    <property type="taxonomic scope" value="Eukaryota"/>
</dbReference>
<evidence type="ECO:0000256" key="4">
    <source>
        <dbReference type="ARBA" id="ARBA00022777"/>
    </source>
</evidence>
<proteinExistence type="predicted"/>
<dbReference type="VEuPathDB" id="AmoebaDB:NAEGRDRAFT_69545"/>
<keyword evidence="5 7" id="KW-0067">ATP-binding</keyword>
<protein>
    <submittedName>
        <fullName evidence="9">Predicted protein</fullName>
    </submittedName>
</protein>
<dbReference type="PROSITE" id="PS50088">
    <property type="entry name" value="ANK_REPEAT"/>
    <property type="match status" value="2"/>
</dbReference>
<reference evidence="9 10" key="1">
    <citation type="journal article" date="2010" name="Cell">
        <title>The genome of Naegleria gruberi illuminates early eukaryotic versatility.</title>
        <authorList>
            <person name="Fritz-Laylin L.K."/>
            <person name="Prochnik S.E."/>
            <person name="Ginger M.L."/>
            <person name="Dacks J.B."/>
            <person name="Carpenter M.L."/>
            <person name="Field M.C."/>
            <person name="Kuo A."/>
            <person name="Paredez A."/>
            <person name="Chapman J."/>
            <person name="Pham J."/>
            <person name="Shu S."/>
            <person name="Neupane R."/>
            <person name="Cipriano M."/>
            <person name="Mancuso J."/>
            <person name="Tu H."/>
            <person name="Salamov A."/>
            <person name="Lindquist E."/>
            <person name="Shapiro H."/>
            <person name="Lucas S."/>
            <person name="Grigoriev I.V."/>
            <person name="Cande W.Z."/>
            <person name="Fulton C."/>
            <person name="Rokhsar D.S."/>
            <person name="Dawson S.C."/>
        </authorList>
    </citation>
    <scope>NUCLEOTIDE SEQUENCE [LARGE SCALE GENOMIC DNA]</scope>
    <source>
        <strain evidence="9 10">NEG-M</strain>
    </source>
</reference>
<feature type="binding site" evidence="7">
    <location>
        <position position="555"/>
    </location>
    <ligand>
        <name>ATP</name>
        <dbReference type="ChEBI" id="CHEBI:30616"/>
    </ligand>
</feature>
<dbReference type="GeneID" id="8863060"/>
<evidence type="ECO:0000313" key="9">
    <source>
        <dbReference type="EMBL" id="EFC42497.1"/>
    </source>
</evidence>
<evidence type="ECO:0000256" key="7">
    <source>
        <dbReference type="PROSITE-ProRule" id="PRU10141"/>
    </source>
</evidence>
<dbReference type="OMA" id="CLDHNDK"/>
<keyword evidence="4" id="KW-0418">Kinase</keyword>
<dbReference type="InterPro" id="IPR011009">
    <property type="entry name" value="Kinase-like_dom_sf"/>
</dbReference>
<keyword evidence="3 7" id="KW-0547">Nucleotide-binding</keyword>
<keyword evidence="6" id="KW-0040">ANK repeat</keyword>
<dbReference type="InterPro" id="IPR000719">
    <property type="entry name" value="Prot_kinase_dom"/>
</dbReference>
<dbReference type="Pfam" id="PF00069">
    <property type="entry name" value="Pkinase"/>
    <property type="match status" value="1"/>
</dbReference>
<dbReference type="Proteomes" id="UP000006671">
    <property type="component" value="Unassembled WGS sequence"/>
</dbReference>
<dbReference type="KEGG" id="ngr:NAEGRDRAFT_69545"/>